<accession>X1F4I5</accession>
<protein>
    <submittedName>
        <fullName evidence="1">Uncharacterized protein</fullName>
    </submittedName>
</protein>
<sequence>MANSIYCHSCAAYLGLIQPPDFATLTGTSYQGEKFSKHTNPTGTFPINSVFDDPSYEKYSQYVVTTMASGSAVVDERGRTNLLWIAGEITGATYQDDELVLPTNGVFVVCHEDESKIHAFPVDATLFTDAICQCCGRQIYIEVY</sequence>
<dbReference type="EMBL" id="BARU01005679">
    <property type="protein sequence ID" value="GAH39862.1"/>
    <property type="molecule type" value="Genomic_DNA"/>
</dbReference>
<dbReference type="AlphaFoldDB" id="X1F4I5"/>
<evidence type="ECO:0000313" key="1">
    <source>
        <dbReference type="EMBL" id="GAH39862.1"/>
    </source>
</evidence>
<reference evidence="1" key="1">
    <citation type="journal article" date="2014" name="Front. Microbiol.">
        <title>High frequency of phylogenetically diverse reductive dehalogenase-homologous genes in deep subseafloor sedimentary metagenomes.</title>
        <authorList>
            <person name="Kawai M."/>
            <person name="Futagami T."/>
            <person name="Toyoda A."/>
            <person name="Takaki Y."/>
            <person name="Nishi S."/>
            <person name="Hori S."/>
            <person name="Arai W."/>
            <person name="Tsubouchi T."/>
            <person name="Morono Y."/>
            <person name="Uchiyama I."/>
            <person name="Ito T."/>
            <person name="Fujiyama A."/>
            <person name="Inagaki F."/>
            <person name="Takami H."/>
        </authorList>
    </citation>
    <scope>NUCLEOTIDE SEQUENCE</scope>
    <source>
        <strain evidence="1">Expedition CK06-06</strain>
    </source>
</reference>
<proteinExistence type="predicted"/>
<gene>
    <name evidence="1" type="ORF">S03H2_11109</name>
</gene>
<organism evidence="1">
    <name type="scientific">marine sediment metagenome</name>
    <dbReference type="NCBI Taxonomy" id="412755"/>
    <lineage>
        <taxon>unclassified sequences</taxon>
        <taxon>metagenomes</taxon>
        <taxon>ecological metagenomes</taxon>
    </lineage>
</organism>
<comment type="caution">
    <text evidence="1">The sequence shown here is derived from an EMBL/GenBank/DDBJ whole genome shotgun (WGS) entry which is preliminary data.</text>
</comment>
<name>X1F4I5_9ZZZZ</name>